<evidence type="ECO:0000256" key="1">
    <source>
        <dbReference type="ARBA" id="ARBA00004123"/>
    </source>
</evidence>
<comment type="similarity">
    <text evidence="2">Belongs to the transcriptional coactivator PC4 family.</text>
</comment>
<dbReference type="GO" id="GO:0060261">
    <property type="term" value="P:positive regulation of transcription initiation by RNA polymerase II"/>
    <property type="evidence" value="ECO:0007669"/>
    <property type="project" value="InterPro"/>
</dbReference>
<feature type="compositionally biased region" description="Low complexity" evidence="7">
    <location>
        <begin position="272"/>
        <end position="287"/>
    </location>
</feature>
<keyword evidence="6" id="KW-0539">Nucleus</keyword>
<feature type="compositionally biased region" description="Low complexity" evidence="7">
    <location>
        <begin position="98"/>
        <end position="108"/>
    </location>
</feature>
<dbReference type="InterPro" id="IPR003173">
    <property type="entry name" value="PC4_C"/>
</dbReference>
<feature type="compositionally biased region" description="Acidic residues" evidence="7">
    <location>
        <begin position="64"/>
        <end position="73"/>
    </location>
</feature>
<feature type="domain" description="DEK-C" evidence="8">
    <location>
        <begin position="3"/>
        <end position="60"/>
    </location>
</feature>
<evidence type="ECO:0000256" key="4">
    <source>
        <dbReference type="ARBA" id="ARBA00023125"/>
    </source>
</evidence>
<dbReference type="InterPro" id="IPR009044">
    <property type="entry name" value="ssDNA-bd_transcriptional_reg"/>
</dbReference>
<keyword evidence="4" id="KW-0238">DNA-binding</keyword>
<evidence type="ECO:0000256" key="2">
    <source>
        <dbReference type="ARBA" id="ARBA00009001"/>
    </source>
</evidence>
<comment type="subcellular location">
    <subcellularLocation>
        <location evidence="1">Nucleus</location>
    </subcellularLocation>
</comment>
<accession>A0A150H2M5</accession>
<evidence type="ECO:0000313" key="9">
    <source>
        <dbReference type="EMBL" id="KXZ56426.1"/>
    </source>
</evidence>
<dbReference type="PANTHER" id="PTHR13215">
    <property type="entry name" value="RNA POLYMERASE II TRANSCRIPTIONAL COACTIVATOR"/>
    <property type="match status" value="1"/>
</dbReference>
<evidence type="ECO:0000256" key="7">
    <source>
        <dbReference type="SAM" id="MobiDB-lite"/>
    </source>
</evidence>
<dbReference type="SUPFAM" id="SSF54447">
    <property type="entry name" value="ssDNA-binding transcriptional regulator domain"/>
    <property type="match status" value="4"/>
</dbReference>
<proteinExistence type="inferred from homology"/>
<dbReference type="Pfam" id="PF02229">
    <property type="entry name" value="PC4"/>
    <property type="match status" value="4"/>
</dbReference>
<name>A0A150H2M5_GONPE</name>
<dbReference type="GO" id="GO:0005634">
    <property type="term" value="C:nucleus"/>
    <property type="evidence" value="ECO:0007669"/>
    <property type="project" value="UniProtKB-SubCell"/>
</dbReference>
<organism evidence="9 10">
    <name type="scientific">Gonium pectorale</name>
    <name type="common">Green alga</name>
    <dbReference type="NCBI Taxonomy" id="33097"/>
    <lineage>
        <taxon>Eukaryota</taxon>
        <taxon>Viridiplantae</taxon>
        <taxon>Chlorophyta</taxon>
        <taxon>core chlorophytes</taxon>
        <taxon>Chlorophyceae</taxon>
        <taxon>CS clade</taxon>
        <taxon>Chlamydomonadales</taxon>
        <taxon>Volvocaceae</taxon>
        <taxon>Gonium</taxon>
    </lineage>
</organism>
<keyword evidence="10" id="KW-1185">Reference proteome</keyword>
<feature type="region of interest" description="Disordered" evidence="7">
    <location>
        <begin position="64"/>
        <end position="120"/>
    </location>
</feature>
<feature type="region of interest" description="Disordered" evidence="7">
    <location>
        <begin position="259"/>
        <end position="287"/>
    </location>
</feature>
<dbReference type="InterPro" id="IPR045125">
    <property type="entry name" value="Sub1/Tcp4-like"/>
</dbReference>
<dbReference type="GO" id="GO:0003677">
    <property type="term" value="F:DNA binding"/>
    <property type="evidence" value="ECO:0007669"/>
    <property type="project" value="UniProtKB-KW"/>
</dbReference>
<sequence>MASPEDDQIKQVVLDFLRTADIATTTERKVLAHVQEALVLTRPVSEYKPLVSGVIDEFLASLDDEGAEGDDGHDEGHSGGDDDGEEPAPKGPGRKRAGSGAAAAAAGAKKSRKGGSGGEELLFSRDLSARRKARVRRWEGKLYIDVREFFNGPEGEAPTQKGLSMDPGQWARLARELPRLVEAQRSAEADAPPAQLAEKRMAAVSEFKGTCYLGLREYYEKDGKLLPGKKGVSLNLAESTLLLAAVPEITAAAGGLVDAPPLEHGATQPDKAVASGSGSSAASGRPSAAAGKAAAGTAAASGSQVGGSAEAREFVDIGGSKRVSISRFGGRLSVDLREYYEKNGAMLPGKKGIALSPDDWRTLAGALGDVSAALARKDSTYSMQLSGKRKVSLSDFKGTTYVGVREYYDKGNGEMAPGQKGLNMNPQQWAALVAGAPSISAALQQAQEGH</sequence>
<dbReference type="InterPro" id="IPR014876">
    <property type="entry name" value="DEK_C"/>
</dbReference>
<dbReference type="OrthoDB" id="2505440at2759"/>
<reference evidence="10" key="1">
    <citation type="journal article" date="2016" name="Nat. Commun.">
        <title>The Gonium pectorale genome demonstrates co-option of cell cycle regulation during the evolution of multicellularity.</title>
        <authorList>
            <person name="Hanschen E.R."/>
            <person name="Marriage T.N."/>
            <person name="Ferris P.J."/>
            <person name="Hamaji T."/>
            <person name="Toyoda A."/>
            <person name="Fujiyama A."/>
            <person name="Neme R."/>
            <person name="Noguchi H."/>
            <person name="Minakuchi Y."/>
            <person name="Suzuki M."/>
            <person name="Kawai-Toyooka H."/>
            <person name="Smith D.R."/>
            <person name="Sparks H."/>
            <person name="Anderson J."/>
            <person name="Bakaric R."/>
            <person name="Luria V."/>
            <person name="Karger A."/>
            <person name="Kirschner M.W."/>
            <person name="Durand P.M."/>
            <person name="Michod R.E."/>
            <person name="Nozaki H."/>
            <person name="Olson B.J."/>
        </authorList>
    </citation>
    <scope>NUCLEOTIDE SEQUENCE [LARGE SCALE GENOMIC DNA]</scope>
    <source>
        <strain evidence="10">NIES-2863</strain>
    </source>
</reference>
<dbReference type="EMBL" id="LSYV01000002">
    <property type="protein sequence ID" value="KXZ56426.1"/>
    <property type="molecule type" value="Genomic_DNA"/>
</dbReference>
<dbReference type="STRING" id="33097.A0A150H2M5"/>
<evidence type="ECO:0000256" key="3">
    <source>
        <dbReference type="ARBA" id="ARBA00023015"/>
    </source>
</evidence>
<evidence type="ECO:0000313" key="10">
    <source>
        <dbReference type="Proteomes" id="UP000075714"/>
    </source>
</evidence>
<dbReference type="Pfam" id="PF08766">
    <property type="entry name" value="DEK_C"/>
    <property type="match status" value="1"/>
</dbReference>
<dbReference type="AlphaFoldDB" id="A0A150H2M5"/>
<evidence type="ECO:0000256" key="6">
    <source>
        <dbReference type="ARBA" id="ARBA00023242"/>
    </source>
</evidence>
<dbReference type="GO" id="GO:0003713">
    <property type="term" value="F:transcription coactivator activity"/>
    <property type="evidence" value="ECO:0007669"/>
    <property type="project" value="InterPro"/>
</dbReference>
<keyword evidence="5" id="KW-0804">Transcription</keyword>
<protein>
    <recommendedName>
        <fullName evidence="8">DEK-C domain-containing protein</fullName>
    </recommendedName>
</protein>
<keyword evidence="3" id="KW-0805">Transcription regulation</keyword>
<dbReference type="Gene3D" id="2.30.31.10">
    <property type="entry name" value="Transcriptional Coactivator Pc4, Chain A"/>
    <property type="match status" value="4"/>
</dbReference>
<comment type="caution">
    <text evidence="9">The sequence shown here is derived from an EMBL/GenBank/DDBJ whole genome shotgun (WGS) entry which is preliminary data.</text>
</comment>
<evidence type="ECO:0000256" key="5">
    <source>
        <dbReference type="ARBA" id="ARBA00023163"/>
    </source>
</evidence>
<dbReference type="PROSITE" id="PS51998">
    <property type="entry name" value="DEK_C"/>
    <property type="match status" value="1"/>
</dbReference>
<gene>
    <name evidence="9" type="ORF">GPECTOR_1g38</name>
</gene>
<evidence type="ECO:0000259" key="8">
    <source>
        <dbReference type="PROSITE" id="PS51998"/>
    </source>
</evidence>
<dbReference type="Proteomes" id="UP000075714">
    <property type="component" value="Unassembled WGS sequence"/>
</dbReference>